<protein>
    <submittedName>
        <fullName evidence="3">Uncharacterized protein</fullName>
    </submittedName>
</protein>
<dbReference type="EMBL" id="JAROBZ020000002">
    <property type="protein sequence ID" value="MFB3169880.1"/>
    <property type="molecule type" value="Genomic_DNA"/>
</dbReference>
<gene>
    <name evidence="3" type="ORF">P5G62_022515</name>
</gene>
<keyword evidence="2" id="KW-0812">Transmembrane</keyword>
<dbReference type="Proteomes" id="UP001241748">
    <property type="component" value="Unassembled WGS sequence"/>
</dbReference>
<keyword evidence="2" id="KW-1133">Transmembrane helix</keyword>
<name>A0ABV4YYJ1_9BACI</name>
<evidence type="ECO:0000256" key="2">
    <source>
        <dbReference type="SAM" id="Phobius"/>
    </source>
</evidence>
<keyword evidence="4" id="KW-1185">Reference proteome</keyword>
<evidence type="ECO:0000256" key="1">
    <source>
        <dbReference type="SAM" id="MobiDB-lite"/>
    </source>
</evidence>
<evidence type="ECO:0000313" key="3">
    <source>
        <dbReference type="EMBL" id="MFB3169880.1"/>
    </source>
</evidence>
<proteinExistence type="predicted"/>
<dbReference type="RefSeq" id="WP_306074470.1">
    <property type="nucleotide sequence ID" value="NZ_JAROBZ020000002.1"/>
</dbReference>
<accession>A0ABV4YYJ1</accession>
<evidence type="ECO:0000313" key="4">
    <source>
        <dbReference type="Proteomes" id="UP001241748"/>
    </source>
</evidence>
<sequence>MKINYTFLFLIISAWPLYYLYQHQLGAISFLVLAIFFFLKAMKELKMIKKEEKPDDNQPKREKIKQNSR</sequence>
<comment type="caution">
    <text evidence="3">The sequence shown here is derived from an EMBL/GenBank/DDBJ whole genome shotgun (WGS) entry which is preliminary data.</text>
</comment>
<keyword evidence="2" id="KW-0472">Membrane</keyword>
<feature type="region of interest" description="Disordered" evidence="1">
    <location>
        <begin position="50"/>
        <end position="69"/>
    </location>
</feature>
<reference evidence="3 4" key="1">
    <citation type="submission" date="2024-05" db="EMBL/GenBank/DDBJ databases">
        <authorList>
            <person name="Venkateswaran K."/>
        </authorList>
    </citation>
    <scope>NUCLEOTIDE SEQUENCE [LARGE SCALE GENOMIC DNA]</scope>
    <source>
        <strain evidence="3 4">179-C4-2-HS</strain>
    </source>
</reference>
<organism evidence="3 4">
    <name type="scientific">Neobacillus driksii</name>
    <dbReference type="NCBI Taxonomy" id="3035913"/>
    <lineage>
        <taxon>Bacteria</taxon>
        <taxon>Bacillati</taxon>
        <taxon>Bacillota</taxon>
        <taxon>Bacilli</taxon>
        <taxon>Bacillales</taxon>
        <taxon>Bacillaceae</taxon>
        <taxon>Neobacillus</taxon>
    </lineage>
</organism>
<feature type="transmembrane region" description="Helical" evidence="2">
    <location>
        <begin position="20"/>
        <end position="39"/>
    </location>
</feature>